<evidence type="ECO:0000313" key="2">
    <source>
        <dbReference type="EMBL" id="GAG30832.1"/>
    </source>
</evidence>
<dbReference type="Gene3D" id="3.40.50.11600">
    <property type="match status" value="1"/>
</dbReference>
<dbReference type="InterPro" id="IPR016041">
    <property type="entry name" value="Ac-CoA_synth_d_su_TIM-brl"/>
</dbReference>
<proteinExistence type="predicted"/>
<organism evidence="2">
    <name type="scientific">marine sediment metagenome</name>
    <dbReference type="NCBI Taxonomy" id="412755"/>
    <lineage>
        <taxon>unclassified sequences</taxon>
        <taxon>metagenomes</taxon>
        <taxon>ecological metagenomes</taxon>
    </lineage>
</organism>
<dbReference type="Pfam" id="PF03599">
    <property type="entry name" value="CdhD"/>
    <property type="match status" value="1"/>
</dbReference>
<dbReference type="AlphaFoldDB" id="X0X604"/>
<protein>
    <recommendedName>
        <fullName evidence="1">CO dehydrogenase/acetyl-CoA synthase delta subunit TIM barrel domain-containing protein</fullName>
    </recommendedName>
</protein>
<accession>X0X604</accession>
<reference evidence="2" key="1">
    <citation type="journal article" date="2014" name="Front. Microbiol.">
        <title>High frequency of phylogenetically diverse reductive dehalogenase-homologous genes in deep subseafloor sedimentary metagenomes.</title>
        <authorList>
            <person name="Kawai M."/>
            <person name="Futagami T."/>
            <person name="Toyoda A."/>
            <person name="Takaki Y."/>
            <person name="Nishi S."/>
            <person name="Hori S."/>
            <person name="Arai W."/>
            <person name="Tsubouchi T."/>
            <person name="Morono Y."/>
            <person name="Uchiyama I."/>
            <person name="Ito T."/>
            <person name="Fujiyama A."/>
            <person name="Inagaki F."/>
            <person name="Takami H."/>
        </authorList>
    </citation>
    <scope>NUCLEOTIDE SEQUENCE</scope>
    <source>
        <strain evidence="2">Expedition CK06-06</strain>
    </source>
</reference>
<sequence>SVLTAWAAGKFVGDLVGSFVKKCGIEEKIAHKKVIIPGYAAAISGDMEEELPGWEVVIGPRDASHIPKFLKDFVK</sequence>
<gene>
    <name evidence="2" type="ORF">S01H1_73681</name>
</gene>
<dbReference type="EMBL" id="BARS01049243">
    <property type="protein sequence ID" value="GAG30832.1"/>
    <property type="molecule type" value="Genomic_DNA"/>
</dbReference>
<evidence type="ECO:0000259" key="1">
    <source>
        <dbReference type="Pfam" id="PF03599"/>
    </source>
</evidence>
<comment type="caution">
    <text evidence="2">The sequence shown here is derived from an EMBL/GenBank/DDBJ whole genome shotgun (WGS) entry which is preliminary data.</text>
</comment>
<name>X0X604_9ZZZZ</name>
<feature type="non-terminal residue" evidence="2">
    <location>
        <position position="1"/>
    </location>
</feature>
<feature type="domain" description="CO dehydrogenase/acetyl-CoA synthase delta subunit TIM barrel" evidence="1">
    <location>
        <begin position="1"/>
        <end position="69"/>
    </location>
</feature>